<dbReference type="EMBL" id="BSTJ01000015">
    <property type="protein sequence ID" value="GLY80736.1"/>
    <property type="molecule type" value="Genomic_DNA"/>
</dbReference>
<feature type="compositionally biased region" description="Low complexity" evidence="1">
    <location>
        <begin position="1"/>
        <end position="18"/>
    </location>
</feature>
<evidence type="ECO:0000313" key="3">
    <source>
        <dbReference type="Proteomes" id="UP001165135"/>
    </source>
</evidence>
<evidence type="ECO:0000313" key="2">
    <source>
        <dbReference type="EMBL" id="GLY80736.1"/>
    </source>
</evidence>
<accession>A0A9W6VWG1</accession>
<name>A0A9W6VWG1_9ACTN</name>
<proteinExistence type="predicted"/>
<comment type="caution">
    <text evidence="2">The sequence shown here is derived from an EMBL/GenBank/DDBJ whole genome shotgun (WGS) entry which is preliminary data.</text>
</comment>
<dbReference type="RefSeq" id="WP_285634079.1">
    <property type="nucleotide sequence ID" value="NZ_BSTJ01000015.1"/>
</dbReference>
<reference evidence="2" key="1">
    <citation type="submission" date="2023-03" db="EMBL/GenBank/DDBJ databases">
        <title>Actinoallomurus iriomotensis NBRC 103681.</title>
        <authorList>
            <person name="Ichikawa N."/>
            <person name="Sato H."/>
            <person name="Tonouchi N."/>
        </authorList>
    </citation>
    <scope>NUCLEOTIDE SEQUENCE</scope>
    <source>
        <strain evidence="2">NBRC 103681</strain>
    </source>
</reference>
<protein>
    <submittedName>
        <fullName evidence="2">Uncharacterized protein</fullName>
    </submittedName>
</protein>
<gene>
    <name evidence="2" type="ORF">Airi01_090030</name>
</gene>
<feature type="region of interest" description="Disordered" evidence="1">
    <location>
        <begin position="1"/>
        <end position="54"/>
    </location>
</feature>
<sequence>MPVANLRRARTARNLSLSELSQPEADLSLSELSQPEADLSLSELSQPEADAGDR</sequence>
<evidence type="ECO:0000256" key="1">
    <source>
        <dbReference type="SAM" id="MobiDB-lite"/>
    </source>
</evidence>
<dbReference type="Proteomes" id="UP001165135">
    <property type="component" value="Unassembled WGS sequence"/>
</dbReference>
<organism evidence="2 3">
    <name type="scientific">Actinoallomurus iriomotensis</name>
    <dbReference type="NCBI Taxonomy" id="478107"/>
    <lineage>
        <taxon>Bacteria</taxon>
        <taxon>Bacillati</taxon>
        <taxon>Actinomycetota</taxon>
        <taxon>Actinomycetes</taxon>
        <taxon>Streptosporangiales</taxon>
        <taxon>Thermomonosporaceae</taxon>
        <taxon>Actinoallomurus</taxon>
    </lineage>
</organism>
<dbReference type="AlphaFoldDB" id="A0A9W6VWG1"/>